<gene>
    <name evidence="1" type="ORF">UFOPK1835_00948</name>
</gene>
<dbReference type="EMBL" id="CAEZUP010000033">
    <property type="protein sequence ID" value="CAB4608871.1"/>
    <property type="molecule type" value="Genomic_DNA"/>
</dbReference>
<reference evidence="1" key="1">
    <citation type="submission" date="2020-05" db="EMBL/GenBank/DDBJ databases">
        <authorList>
            <person name="Chiriac C."/>
            <person name="Salcher M."/>
            <person name="Ghai R."/>
            <person name="Kavagutti S V."/>
        </authorList>
    </citation>
    <scope>NUCLEOTIDE SEQUENCE</scope>
</reference>
<proteinExistence type="predicted"/>
<name>A0A6J6H5P1_9ZZZZ</name>
<evidence type="ECO:0000313" key="1">
    <source>
        <dbReference type="EMBL" id="CAB4608871.1"/>
    </source>
</evidence>
<organism evidence="1">
    <name type="scientific">freshwater metagenome</name>
    <dbReference type="NCBI Taxonomy" id="449393"/>
    <lineage>
        <taxon>unclassified sequences</taxon>
        <taxon>metagenomes</taxon>
        <taxon>ecological metagenomes</taxon>
    </lineage>
</organism>
<protein>
    <submittedName>
        <fullName evidence="1">Unannotated protein</fullName>
    </submittedName>
</protein>
<dbReference type="AlphaFoldDB" id="A0A6J6H5P1"/>
<sequence length="57" mass="6319">MKEQLRLLNTSNPQWRLDERTCERGRAGISKAREALARAGEARLGVSRAEAQHSTAA</sequence>
<accession>A0A6J6H5P1</accession>